<reference evidence="1 2" key="1">
    <citation type="journal article" date="2022" name="bioRxiv">
        <title>An ancient truncated duplication of the anti-Mullerian hormone receptor type 2 gene is a potential conserved master sex determinant in the Pangasiidae catfish family.</title>
        <authorList>
            <person name="Wen M."/>
            <person name="Pan Q."/>
            <person name="Jouanno E."/>
            <person name="Montfort J."/>
            <person name="Zahm M."/>
            <person name="Cabau C."/>
            <person name="Klopp C."/>
            <person name="Iampietro C."/>
            <person name="Roques C."/>
            <person name="Bouchez O."/>
            <person name="Castinel A."/>
            <person name="Donnadieu C."/>
            <person name="Parrinello H."/>
            <person name="Poncet C."/>
            <person name="Belmonte E."/>
            <person name="Gautier V."/>
            <person name="Avarre J.-C."/>
            <person name="Dugue R."/>
            <person name="Gustiano R."/>
            <person name="Ha T.T.T."/>
            <person name="Campet M."/>
            <person name="Sriphairoj K."/>
            <person name="Ribolli J."/>
            <person name="de Almeida F.L."/>
            <person name="Desvignes T."/>
            <person name="Postlethwait J.H."/>
            <person name="Bucao C.F."/>
            <person name="Robinson-Rechavi M."/>
            <person name="Bobe J."/>
            <person name="Herpin A."/>
            <person name="Guiguen Y."/>
        </authorList>
    </citation>
    <scope>NUCLEOTIDE SEQUENCE [LARGE SCALE GENOMIC DNA]</scope>
    <source>
        <strain evidence="1">YG-Dec2019</strain>
    </source>
</reference>
<proteinExistence type="predicted"/>
<protein>
    <submittedName>
        <fullName evidence="1">Uncharacterized protein</fullName>
    </submittedName>
</protein>
<gene>
    <name evidence="1" type="ORF">PGIGA_G00237180</name>
</gene>
<dbReference type="Proteomes" id="UP000829447">
    <property type="component" value="Linkage Group LG7"/>
</dbReference>
<sequence>MRVRSKDWWDNVVLHHFTDEEWKENFRMTRQSFMTLCSMVEGWAESCSAQELHISHLTPYSQRGATPYPIPVCVQFNPDQISPPSDRACTPTLTVGAWVGESQTEAGTVTWSPLRTAVNGPLIPGTASCDLTLLSPGILFALSSPLSLYLLIYRAQQA</sequence>
<accession>A0ACC5WMJ4</accession>
<comment type="caution">
    <text evidence="1">The sequence shown here is derived from an EMBL/GenBank/DDBJ whole genome shotgun (WGS) entry which is preliminary data.</text>
</comment>
<keyword evidence="2" id="KW-1185">Reference proteome</keyword>
<evidence type="ECO:0000313" key="2">
    <source>
        <dbReference type="Proteomes" id="UP000829447"/>
    </source>
</evidence>
<organism evidence="1 2">
    <name type="scientific">Pangasianodon gigas</name>
    <name type="common">Mekong giant catfish</name>
    <name type="synonym">Pangasius gigas</name>
    <dbReference type="NCBI Taxonomy" id="30993"/>
    <lineage>
        <taxon>Eukaryota</taxon>
        <taxon>Metazoa</taxon>
        <taxon>Chordata</taxon>
        <taxon>Craniata</taxon>
        <taxon>Vertebrata</taxon>
        <taxon>Euteleostomi</taxon>
        <taxon>Actinopterygii</taxon>
        <taxon>Neopterygii</taxon>
        <taxon>Teleostei</taxon>
        <taxon>Ostariophysi</taxon>
        <taxon>Siluriformes</taxon>
        <taxon>Pangasiidae</taxon>
        <taxon>Pangasianodon</taxon>
    </lineage>
</organism>
<dbReference type="EMBL" id="CM040460">
    <property type="protein sequence ID" value="MCI4380216.1"/>
    <property type="molecule type" value="Genomic_DNA"/>
</dbReference>
<name>A0ACC5WMJ4_PANGG</name>
<evidence type="ECO:0000313" key="1">
    <source>
        <dbReference type="EMBL" id="MCI4380216.1"/>
    </source>
</evidence>